<evidence type="ECO:0000313" key="1">
    <source>
        <dbReference type="EMBL" id="MDN0086869.1"/>
    </source>
</evidence>
<organism evidence="1 2">
    <name type="scientific">Yersinia nurmii</name>
    <dbReference type="NCBI Taxonomy" id="685706"/>
    <lineage>
        <taxon>Bacteria</taxon>
        <taxon>Pseudomonadati</taxon>
        <taxon>Pseudomonadota</taxon>
        <taxon>Gammaproteobacteria</taxon>
        <taxon>Enterobacterales</taxon>
        <taxon>Yersiniaceae</taxon>
        <taxon>Yersinia</taxon>
    </lineage>
</organism>
<evidence type="ECO:0000313" key="2">
    <source>
        <dbReference type="Proteomes" id="UP001167864"/>
    </source>
</evidence>
<dbReference type="EMBL" id="JAUEHU010000004">
    <property type="protein sequence ID" value="MDN0086869.1"/>
    <property type="molecule type" value="Genomic_DNA"/>
</dbReference>
<dbReference type="Proteomes" id="UP001167864">
    <property type="component" value="Unassembled WGS sequence"/>
</dbReference>
<dbReference type="AlphaFoldDB" id="A0AAW7JW41"/>
<name>A0AAW7JW41_9GAMM</name>
<comment type="caution">
    <text evidence="1">The sequence shown here is derived from an EMBL/GenBank/DDBJ whole genome shotgun (WGS) entry which is preliminary data.</text>
</comment>
<sequence>MIALAVPAPKLEINLKEQSASNDVQTEKHNVGTTTISEVTTVTWHFYRLW</sequence>
<dbReference type="RefSeq" id="WP_289817721.1">
    <property type="nucleotide sequence ID" value="NZ_JAUEHU010000004.1"/>
</dbReference>
<reference evidence="1" key="1">
    <citation type="submission" date="2023-06" db="EMBL/GenBank/DDBJ databases">
        <authorList>
            <person name="Polev D.E."/>
            <person name="Saitova A.T."/>
            <person name="Bogumilchik E.A."/>
            <person name="Kokorina G.I."/>
            <person name="Voskresenskaia E.A."/>
        </authorList>
    </citation>
    <scope>NUCLEOTIDE SEQUENCE</scope>
    <source>
        <strain evidence="1">2145 StPb PI</strain>
    </source>
</reference>
<proteinExistence type="predicted"/>
<gene>
    <name evidence="1" type="ORF">QVN42_05565</name>
</gene>
<protein>
    <submittedName>
        <fullName evidence="1">Uncharacterized protein</fullName>
    </submittedName>
</protein>
<accession>A0AAW7JW41</accession>